<feature type="transmembrane region" description="Helical" evidence="1">
    <location>
        <begin position="74"/>
        <end position="93"/>
    </location>
</feature>
<proteinExistence type="predicted"/>
<accession>A0A1M5C296</accession>
<sequence length="229" mass="27817">MEILDTILENASQPLYAVTLLIALIKYPKYYTTPLKYFPILLMYTFLNELLGYFTKNYEVFHISIFSAFVKHNVFIYNIYNIVFFSYFFYVYWSYIENKKYRNYILMATIFYLIASFINPFFLNFKLESQVYSYLAGAFAILICIILFFMEHRQSSKKLDYRFTGIKWISIGLLIFYLGYAPIKASRFYNYTYQLNEYVHVRRIHLSLIVLMYISFIIGFLRMKRKFWI</sequence>
<protein>
    <submittedName>
        <fullName evidence="2">Uncharacterized protein</fullName>
    </submittedName>
</protein>
<feature type="transmembrane region" description="Helical" evidence="1">
    <location>
        <begin position="131"/>
        <end position="149"/>
    </location>
</feature>
<dbReference type="Proteomes" id="UP000184406">
    <property type="component" value="Unassembled WGS sequence"/>
</dbReference>
<feature type="transmembrane region" description="Helical" evidence="1">
    <location>
        <begin position="161"/>
        <end position="183"/>
    </location>
</feature>
<feature type="transmembrane region" description="Helical" evidence="1">
    <location>
        <begin position="37"/>
        <end position="54"/>
    </location>
</feature>
<dbReference type="EMBL" id="FQUX01000004">
    <property type="protein sequence ID" value="SHF48786.1"/>
    <property type="molecule type" value="Genomic_DNA"/>
</dbReference>
<keyword evidence="1" id="KW-0472">Membrane</keyword>
<keyword evidence="1" id="KW-1133">Transmembrane helix</keyword>
<evidence type="ECO:0000313" key="2">
    <source>
        <dbReference type="EMBL" id="SHF48786.1"/>
    </source>
</evidence>
<feature type="transmembrane region" description="Helical" evidence="1">
    <location>
        <begin position="105"/>
        <end position="125"/>
    </location>
</feature>
<keyword evidence="1" id="KW-0812">Transmembrane</keyword>
<dbReference type="AlphaFoldDB" id="A0A1M5C296"/>
<evidence type="ECO:0000256" key="1">
    <source>
        <dbReference type="SAM" id="Phobius"/>
    </source>
</evidence>
<evidence type="ECO:0000313" key="3">
    <source>
        <dbReference type="Proteomes" id="UP000184406"/>
    </source>
</evidence>
<organism evidence="2 3">
    <name type="scientific">Arenibacter palladensis</name>
    <dbReference type="NCBI Taxonomy" id="237373"/>
    <lineage>
        <taxon>Bacteria</taxon>
        <taxon>Pseudomonadati</taxon>
        <taxon>Bacteroidota</taxon>
        <taxon>Flavobacteriia</taxon>
        <taxon>Flavobacteriales</taxon>
        <taxon>Flavobacteriaceae</taxon>
        <taxon>Arenibacter</taxon>
    </lineage>
</organism>
<dbReference type="RefSeq" id="WP_072862610.1">
    <property type="nucleotide sequence ID" value="NZ_FQUX01000004.1"/>
</dbReference>
<feature type="transmembrane region" description="Helical" evidence="1">
    <location>
        <begin position="203"/>
        <end position="221"/>
    </location>
</feature>
<reference evidence="3" key="1">
    <citation type="submission" date="2016-11" db="EMBL/GenBank/DDBJ databases">
        <authorList>
            <person name="Varghese N."/>
            <person name="Submissions S."/>
        </authorList>
    </citation>
    <scope>NUCLEOTIDE SEQUENCE [LARGE SCALE GENOMIC DNA]</scope>
    <source>
        <strain evidence="3">DSM 17539</strain>
    </source>
</reference>
<name>A0A1M5C296_9FLAO</name>
<keyword evidence="3" id="KW-1185">Reference proteome</keyword>
<gene>
    <name evidence="2" type="ORF">SAMN03080594_104338</name>
</gene>